<dbReference type="PANTHER" id="PTHR10465:SF0">
    <property type="entry name" value="SARCALUMENIN"/>
    <property type="match status" value="1"/>
</dbReference>
<comment type="subcellular location">
    <subcellularLocation>
        <location evidence="1">Membrane</location>
    </subcellularLocation>
</comment>
<evidence type="ECO:0000256" key="2">
    <source>
        <dbReference type="ARBA" id="ARBA00022741"/>
    </source>
</evidence>
<keyword evidence="9" id="KW-1185">Reference proteome</keyword>
<evidence type="ECO:0000259" key="7">
    <source>
        <dbReference type="Pfam" id="PF00350"/>
    </source>
</evidence>
<dbReference type="Proteomes" id="UP000199397">
    <property type="component" value="Unassembled WGS sequence"/>
</dbReference>
<feature type="domain" description="Dynamin N-terminal" evidence="7">
    <location>
        <begin position="186"/>
        <end position="354"/>
    </location>
</feature>
<keyword evidence="6" id="KW-0175">Coiled coil</keyword>
<dbReference type="Gene3D" id="3.40.50.300">
    <property type="entry name" value="P-loop containing nucleotide triphosphate hydrolases"/>
    <property type="match status" value="1"/>
</dbReference>
<dbReference type="GO" id="GO:0016020">
    <property type="term" value="C:membrane"/>
    <property type="evidence" value="ECO:0007669"/>
    <property type="project" value="UniProtKB-SubCell"/>
</dbReference>
<keyword evidence="3" id="KW-0378">Hydrolase</keyword>
<dbReference type="GO" id="GO:0005525">
    <property type="term" value="F:GTP binding"/>
    <property type="evidence" value="ECO:0007669"/>
    <property type="project" value="UniProtKB-KW"/>
</dbReference>
<keyword evidence="2" id="KW-0547">Nucleotide-binding</keyword>
<gene>
    <name evidence="8" type="ORF">SAMN05660964_01621</name>
</gene>
<dbReference type="InterPro" id="IPR045063">
    <property type="entry name" value="Dynamin_N"/>
</dbReference>
<sequence length="512" mass="58618">MKNEIIEKVSPQLEEMAKFLKFGRKKLKNDILSSLGDFNEMYSSLSEERSNLKKYAVKLKFVKGNLENENFEIKNSLRIKEQQLEKVSSKYKSLESNYLSVRDRYKKENHEFKKRLSHKENEYASLKRKYDIIRLVLSAEFIENESLNRFYELFDDGFINFADMEGVVEELKLIASFPEIYNKRIIAIGGGFSSGKSAFINALSQRGNVNLPTGIDPVTAIPTYIISGDGESIKGYTNGGGFFSVDKDLYKILSHEFIKSFGFNLKNIMPFMVVETKFKNIENICFIDTPGYNPSITDGFTNEDKNTASEYLDTASALIWMIGLDSVGTIPASDVKFLEELDLENKKLYVIANKADLRSMSDLESILDEIEESLDDYNIQFDGISAFSAKDQKEYVYRGLSLNEFLSAKNENIDSRLRIKSEINKVFDIYAHNIKIEIESIKDFVSKFKSLELDILQAGYDLEETGFFDTLAEMKNSFSTTALEQQHYDMKQIRATMLSVIDDMFDGFLVKG</sequence>
<keyword evidence="5" id="KW-0472">Membrane</keyword>
<dbReference type="OrthoDB" id="9816479at2"/>
<evidence type="ECO:0000256" key="3">
    <source>
        <dbReference type="ARBA" id="ARBA00022801"/>
    </source>
</evidence>
<dbReference type="Pfam" id="PF00350">
    <property type="entry name" value="Dynamin_N"/>
    <property type="match status" value="1"/>
</dbReference>
<evidence type="ECO:0000313" key="8">
    <source>
        <dbReference type="EMBL" id="SEA46232.1"/>
    </source>
</evidence>
<proteinExistence type="predicted"/>
<evidence type="ECO:0000256" key="6">
    <source>
        <dbReference type="SAM" id="Coils"/>
    </source>
</evidence>
<dbReference type="EMBL" id="FNQP01000008">
    <property type="protein sequence ID" value="SEA46232.1"/>
    <property type="molecule type" value="Genomic_DNA"/>
</dbReference>
<dbReference type="RefSeq" id="WP_093067208.1">
    <property type="nucleotide sequence ID" value="NZ_FNQP01000008.1"/>
</dbReference>
<dbReference type="InterPro" id="IPR027417">
    <property type="entry name" value="P-loop_NTPase"/>
</dbReference>
<dbReference type="STRING" id="525918.SAMN05660964_01621"/>
<organism evidence="8 9">
    <name type="scientific">Thiothrix caldifontis</name>
    <dbReference type="NCBI Taxonomy" id="525918"/>
    <lineage>
        <taxon>Bacteria</taxon>
        <taxon>Pseudomonadati</taxon>
        <taxon>Pseudomonadota</taxon>
        <taxon>Gammaproteobacteria</taxon>
        <taxon>Thiotrichales</taxon>
        <taxon>Thiotrichaceae</taxon>
        <taxon>Thiothrix</taxon>
    </lineage>
</organism>
<feature type="coiled-coil region" evidence="6">
    <location>
        <begin position="77"/>
        <end position="129"/>
    </location>
</feature>
<dbReference type="AlphaFoldDB" id="A0A1H4BEJ5"/>
<name>A0A1H4BEJ5_9GAMM</name>
<evidence type="ECO:0000256" key="5">
    <source>
        <dbReference type="ARBA" id="ARBA00023136"/>
    </source>
</evidence>
<dbReference type="GO" id="GO:0003924">
    <property type="term" value="F:GTPase activity"/>
    <property type="evidence" value="ECO:0007669"/>
    <property type="project" value="InterPro"/>
</dbReference>
<accession>A0A1H4BEJ5</accession>
<evidence type="ECO:0000256" key="1">
    <source>
        <dbReference type="ARBA" id="ARBA00004370"/>
    </source>
</evidence>
<dbReference type="SUPFAM" id="SSF52540">
    <property type="entry name" value="P-loop containing nucleoside triphosphate hydrolases"/>
    <property type="match status" value="1"/>
</dbReference>
<dbReference type="InterPro" id="IPR027094">
    <property type="entry name" value="Mitofusin_fam"/>
</dbReference>
<reference evidence="8 9" key="1">
    <citation type="submission" date="2016-10" db="EMBL/GenBank/DDBJ databases">
        <authorList>
            <person name="de Groot N.N."/>
        </authorList>
    </citation>
    <scope>NUCLEOTIDE SEQUENCE [LARGE SCALE GENOMIC DNA]</scope>
    <source>
        <strain evidence="8 9">DSM 21228</strain>
    </source>
</reference>
<protein>
    <submittedName>
        <fullName evidence="8">Dynamin family protein</fullName>
    </submittedName>
</protein>
<evidence type="ECO:0000256" key="4">
    <source>
        <dbReference type="ARBA" id="ARBA00023134"/>
    </source>
</evidence>
<keyword evidence="4" id="KW-0342">GTP-binding</keyword>
<dbReference type="PANTHER" id="PTHR10465">
    <property type="entry name" value="TRANSMEMBRANE GTPASE FZO1"/>
    <property type="match status" value="1"/>
</dbReference>
<evidence type="ECO:0000313" key="9">
    <source>
        <dbReference type="Proteomes" id="UP000199397"/>
    </source>
</evidence>